<evidence type="ECO:0000256" key="1">
    <source>
        <dbReference type="RuleBase" id="RU000356"/>
    </source>
</evidence>
<organism evidence="4 5">
    <name type="scientific">Steinernema carpocapsae</name>
    <name type="common">Entomopathogenic nematode</name>
    <dbReference type="NCBI Taxonomy" id="34508"/>
    <lineage>
        <taxon>Eukaryota</taxon>
        <taxon>Metazoa</taxon>
        <taxon>Ecdysozoa</taxon>
        <taxon>Nematoda</taxon>
        <taxon>Chromadorea</taxon>
        <taxon>Rhabditida</taxon>
        <taxon>Tylenchina</taxon>
        <taxon>Panagrolaimomorpha</taxon>
        <taxon>Strongyloidoidea</taxon>
        <taxon>Steinernematidae</taxon>
        <taxon>Steinernema</taxon>
    </lineage>
</organism>
<dbReference type="InterPro" id="IPR009050">
    <property type="entry name" value="Globin-like_sf"/>
</dbReference>
<comment type="similarity">
    <text evidence="1">Belongs to the globin family.</text>
</comment>
<evidence type="ECO:0000313" key="5">
    <source>
        <dbReference type="Proteomes" id="UP000298663"/>
    </source>
</evidence>
<feature type="compositionally biased region" description="Polar residues" evidence="2">
    <location>
        <begin position="118"/>
        <end position="128"/>
    </location>
</feature>
<reference evidence="4 5" key="1">
    <citation type="journal article" date="2015" name="Genome Biol.">
        <title>Comparative genomics of Steinernema reveals deeply conserved gene regulatory networks.</title>
        <authorList>
            <person name="Dillman A.R."/>
            <person name="Macchietto M."/>
            <person name="Porter C.F."/>
            <person name="Rogers A."/>
            <person name="Williams B."/>
            <person name="Antoshechkin I."/>
            <person name="Lee M.M."/>
            <person name="Goodwin Z."/>
            <person name="Lu X."/>
            <person name="Lewis E.E."/>
            <person name="Goodrich-Blair H."/>
            <person name="Stock S.P."/>
            <person name="Adams B.J."/>
            <person name="Sternberg P.W."/>
            <person name="Mortazavi A."/>
        </authorList>
    </citation>
    <scope>NUCLEOTIDE SEQUENCE [LARGE SCALE GENOMIC DNA]</scope>
    <source>
        <strain evidence="4 5">ALL</strain>
    </source>
</reference>
<dbReference type="OrthoDB" id="436496at2759"/>
<dbReference type="PANTHER" id="PTHR47768:SF1">
    <property type="entry name" value="GLOBIN FAMILY PROFILE DOMAIN-CONTAINING PROTEIN"/>
    <property type="match status" value="1"/>
</dbReference>
<dbReference type="EMBL" id="AZBU02000002">
    <property type="protein sequence ID" value="TKR93946.1"/>
    <property type="molecule type" value="Genomic_DNA"/>
</dbReference>
<dbReference type="PANTHER" id="PTHR47768">
    <property type="entry name" value="GLOBIN RELATED-RELATED"/>
    <property type="match status" value="1"/>
</dbReference>
<gene>
    <name evidence="4" type="ORF">L596_008305</name>
</gene>
<dbReference type="InterPro" id="IPR000971">
    <property type="entry name" value="Globin"/>
</dbReference>
<keyword evidence="1" id="KW-0813">Transport</keyword>
<evidence type="ECO:0000256" key="2">
    <source>
        <dbReference type="SAM" id="MobiDB-lite"/>
    </source>
</evidence>
<keyword evidence="1" id="KW-0349">Heme</keyword>
<feature type="domain" description="Globin" evidence="3">
    <location>
        <begin position="150"/>
        <end position="301"/>
    </location>
</feature>
<feature type="region of interest" description="Disordered" evidence="2">
    <location>
        <begin position="93"/>
        <end position="148"/>
    </location>
</feature>
<dbReference type="PROSITE" id="PS01033">
    <property type="entry name" value="GLOBIN"/>
    <property type="match status" value="1"/>
</dbReference>
<evidence type="ECO:0000313" key="4">
    <source>
        <dbReference type="EMBL" id="TKR93946.1"/>
    </source>
</evidence>
<dbReference type="Proteomes" id="UP000298663">
    <property type="component" value="Unassembled WGS sequence"/>
</dbReference>
<dbReference type="Gene3D" id="1.10.490.10">
    <property type="entry name" value="Globins"/>
    <property type="match status" value="1"/>
</dbReference>
<dbReference type="InterPro" id="IPR053341">
    <property type="entry name" value="Oxidative_stress_globin-like"/>
</dbReference>
<keyword evidence="1" id="KW-0479">Metal-binding</keyword>
<keyword evidence="5" id="KW-1185">Reference proteome</keyword>
<dbReference type="InterPro" id="IPR012292">
    <property type="entry name" value="Globin/Proto"/>
</dbReference>
<protein>
    <recommendedName>
        <fullName evidence="3">Globin domain-containing protein</fullName>
    </recommendedName>
</protein>
<comment type="caution">
    <text evidence="4">The sequence shown here is derived from an EMBL/GenBank/DDBJ whole genome shotgun (WGS) entry which is preliminary data.</text>
</comment>
<keyword evidence="1" id="KW-0561">Oxygen transport</keyword>
<dbReference type="InterPro" id="IPR044399">
    <property type="entry name" value="Mb-like_M"/>
</dbReference>
<dbReference type="STRING" id="34508.A0A4U5PCC8"/>
<dbReference type="AlphaFoldDB" id="A0A4U5PCC8"/>
<accession>A0A4U5PCC8</accession>
<proteinExistence type="inferred from homology"/>
<reference evidence="4 5" key="2">
    <citation type="journal article" date="2019" name="G3 (Bethesda)">
        <title>Hybrid Assembly of the Genome of the Entomopathogenic Nematode Steinernema carpocapsae Identifies the X-Chromosome.</title>
        <authorList>
            <person name="Serra L."/>
            <person name="Macchietto M."/>
            <person name="Macias-Munoz A."/>
            <person name="McGill C.J."/>
            <person name="Rodriguez I.M."/>
            <person name="Rodriguez B."/>
            <person name="Murad R."/>
            <person name="Mortazavi A."/>
        </authorList>
    </citation>
    <scope>NUCLEOTIDE SEQUENCE [LARGE SCALE GENOMIC DNA]</scope>
    <source>
        <strain evidence="4 5">ALL</strain>
    </source>
</reference>
<dbReference type="CDD" id="cd01040">
    <property type="entry name" value="Mb-like"/>
    <property type="match status" value="1"/>
</dbReference>
<name>A0A4U5PCC8_STECR</name>
<dbReference type="GO" id="GO:0019825">
    <property type="term" value="F:oxygen binding"/>
    <property type="evidence" value="ECO:0007669"/>
    <property type="project" value="InterPro"/>
</dbReference>
<evidence type="ECO:0000259" key="3">
    <source>
        <dbReference type="PROSITE" id="PS01033"/>
    </source>
</evidence>
<dbReference type="GO" id="GO:0005344">
    <property type="term" value="F:oxygen carrier activity"/>
    <property type="evidence" value="ECO:0007669"/>
    <property type="project" value="UniProtKB-KW"/>
</dbReference>
<sequence>MDDAWTSRCSMPLSLAKMPTAARQALSSLINLFSASTSDHHANGSANTSMLPAQTQIPATERLQQLSPLDVVNNQDYLLVSKWQNDFSQTNWGETKKAEPAANNPEPNRKESKLNVKGNMNGTATQIVNGDASGSPPSSSGASSDMDNWEPNVYEKELVKRTWSDDFDFLYELGTKIYQHIFDTNPFTKQLFPAIHRHGAEWKQSKEFRAQALKFVQTISQSVKNLYHMDRLAPFLYKIGERHVQFADRGFKPEYWDVFQDSIEYALCSHISSIADLSEQQKNDATNVWRTLALYIITHMKKGYFEALEKLQNGSK</sequence>
<keyword evidence="1" id="KW-0408">Iron</keyword>
<dbReference type="GO" id="GO:0020037">
    <property type="term" value="F:heme binding"/>
    <property type="evidence" value="ECO:0007669"/>
    <property type="project" value="InterPro"/>
</dbReference>
<dbReference type="SUPFAM" id="SSF46458">
    <property type="entry name" value="Globin-like"/>
    <property type="match status" value="1"/>
</dbReference>
<dbReference type="Pfam" id="PF00042">
    <property type="entry name" value="Globin"/>
    <property type="match status" value="1"/>
</dbReference>
<feature type="compositionally biased region" description="Low complexity" evidence="2">
    <location>
        <begin position="132"/>
        <end position="144"/>
    </location>
</feature>